<dbReference type="AlphaFoldDB" id="A0A7X1KL07"/>
<reference evidence="1 2" key="1">
    <citation type="submission" date="2020-08" db="EMBL/GenBank/DDBJ databases">
        <title>The genome sequence of type strain Novosphingobium flavum NBRC 111647.</title>
        <authorList>
            <person name="Liu Y."/>
        </authorList>
    </citation>
    <scope>NUCLEOTIDE SEQUENCE [LARGE SCALE GENOMIC DNA]</scope>
    <source>
        <strain evidence="1 2">NBRC 111647</strain>
    </source>
</reference>
<dbReference type="EMBL" id="JACLAW010000003">
    <property type="protein sequence ID" value="MBC2664755.1"/>
    <property type="molecule type" value="Genomic_DNA"/>
</dbReference>
<organism evidence="1 2">
    <name type="scientific">Novosphingobium flavum</name>
    <dbReference type="NCBI Taxonomy" id="1778672"/>
    <lineage>
        <taxon>Bacteria</taxon>
        <taxon>Pseudomonadati</taxon>
        <taxon>Pseudomonadota</taxon>
        <taxon>Alphaproteobacteria</taxon>
        <taxon>Sphingomonadales</taxon>
        <taxon>Sphingomonadaceae</taxon>
        <taxon>Novosphingobium</taxon>
    </lineage>
</organism>
<name>A0A7X1KL07_9SPHN</name>
<evidence type="ECO:0000313" key="1">
    <source>
        <dbReference type="EMBL" id="MBC2664755.1"/>
    </source>
</evidence>
<evidence type="ECO:0000313" key="2">
    <source>
        <dbReference type="Proteomes" id="UP000566813"/>
    </source>
</evidence>
<proteinExistence type="predicted"/>
<accession>A0A7X1KL07</accession>
<protein>
    <submittedName>
        <fullName evidence="1">Uncharacterized protein</fullName>
    </submittedName>
</protein>
<dbReference type="RefSeq" id="WP_185663027.1">
    <property type="nucleotide sequence ID" value="NZ_JACLAW010000003.1"/>
</dbReference>
<keyword evidence="2" id="KW-1185">Reference proteome</keyword>
<dbReference type="Proteomes" id="UP000566813">
    <property type="component" value="Unassembled WGS sequence"/>
</dbReference>
<sequence length="72" mass="7882">MFRIELGAELLDRGIDVGGGHGSADCVKLGLTVAHALKDFAKFLPRGLGGTRLPAIRVLERQELRHFDPLIF</sequence>
<comment type="caution">
    <text evidence="1">The sequence shown here is derived from an EMBL/GenBank/DDBJ whole genome shotgun (WGS) entry which is preliminary data.</text>
</comment>
<gene>
    <name evidence="1" type="ORF">H7F51_04400</name>
</gene>